<reference evidence="1" key="1">
    <citation type="journal article" date="2015" name="Front. Microbiol.">
        <title>Combining genomic sequencing methods to explore viral diversity and reveal potential virus-host interactions.</title>
        <authorList>
            <person name="Chow C.E."/>
            <person name="Winget D.M."/>
            <person name="White R.A.III."/>
            <person name="Hallam S.J."/>
            <person name="Suttle C.A."/>
        </authorList>
    </citation>
    <scope>NUCLEOTIDE SEQUENCE</scope>
    <source>
        <strain evidence="1">Anoxic3_5</strain>
    </source>
</reference>
<protein>
    <submittedName>
        <fullName evidence="1">Uncharacterized protein</fullName>
    </submittedName>
</protein>
<proteinExistence type="predicted"/>
<reference evidence="1" key="2">
    <citation type="submission" date="2015-03" db="EMBL/GenBank/DDBJ databases">
        <authorList>
            <person name="Chow C.-E.T."/>
            <person name="Winget D.M."/>
            <person name="White R.A.III."/>
            <person name="Hallam S.J."/>
            <person name="Suttle C.A."/>
        </authorList>
    </citation>
    <scope>NUCLEOTIDE SEQUENCE</scope>
    <source>
        <strain evidence="1">Anoxic3_5</strain>
    </source>
</reference>
<evidence type="ECO:0000313" key="1">
    <source>
        <dbReference type="EMBL" id="AKH46224.1"/>
    </source>
</evidence>
<sequence length="171" mass="19204">MLKMKWILILSALISSLANADLNFEIRHTDLKYKWGDKADFPLKMVQAGFNYNKNGFSIGVIGGESDKRTSRGPWVLPIELENFFTLTVAQDIKINNKLSLFIGATYSEYKEVVNGEAKPDTGNGTVYGLKYKAFQDMTIKLSADKYYQKNSKSIGLETTDGFGVSLLFDF</sequence>
<dbReference type="InterPro" id="IPR023614">
    <property type="entry name" value="Porin_dom_sf"/>
</dbReference>
<name>A0A0F7L0Z7_9VIRU</name>
<dbReference type="EMBL" id="KR029580">
    <property type="protein sequence ID" value="AKH46224.1"/>
    <property type="molecule type" value="Genomic_DNA"/>
</dbReference>
<dbReference type="SUPFAM" id="SSF56935">
    <property type="entry name" value="Porins"/>
    <property type="match status" value="1"/>
</dbReference>
<dbReference type="Gene3D" id="2.40.160.10">
    <property type="entry name" value="Porin"/>
    <property type="match status" value="1"/>
</dbReference>
<organism evidence="1">
    <name type="scientific">uncultured marine virus</name>
    <dbReference type="NCBI Taxonomy" id="186617"/>
    <lineage>
        <taxon>Viruses</taxon>
        <taxon>environmental samples</taxon>
    </lineage>
</organism>
<accession>A0A0F7L0Z7</accession>